<sequence>MELQNFNVAIPAGPYFTKYAYLIYHIIKKRIGKINKPVIIFPFIEREYLLFTFIGNKKRKIEKWMKDVLKREITEKEIDIEVINSEIMEQSHIPLKYITDRIFTKFFSSPYSRPLFKKFKKFDIAEVNRTFEKAIKDSIILQRDISNDTINITGKSFFKNVNRKILKDTGIKKMKSPFPSGYIGFGFLMPRGLNNLIQSHILSAYYDLVFKRELMYKGEILYLAESSVSQHFFGHLTTIILSGFEKNNKEVMDKAVNILQSKPDIPLEYVKNRAIGRILMILEYELLWGKNHLDSLIYQYDINRLINGIKKAQTIPIPPFEKVFGILFK</sequence>
<reference evidence="1" key="1">
    <citation type="journal article" date="2020" name="mSystems">
        <title>Genome- and Community-Level Interaction Insights into Carbon Utilization and Element Cycling Functions of Hydrothermarchaeota in Hydrothermal Sediment.</title>
        <authorList>
            <person name="Zhou Z."/>
            <person name="Liu Y."/>
            <person name="Xu W."/>
            <person name="Pan J."/>
            <person name="Luo Z.H."/>
            <person name="Li M."/>
        </authorList>
    </citation>
    <scope>NUCLEOTIDE SEQUENCE [LARGE SCALE GENOMIC DNA]</scope>
    <source>
        <strain evidence="1">HyVt-74</strain>
    </source>
</reference>
<protein>
    <submittedName>
        <fullName evidence="1">Uncharacterized protein</fullName>
    </submittedName>
</protein>
<accession>A0A7C5DCX6</accession>
<dbReference type="EMBL" id="DRTB01000047">
    <property type="protein sequence ID" value="HHE04559.1"/>
    <property type="molecule type" value="Genomic_DNA"/>
</dbReference>
<dbReference type="AlphaFoldDB" id="A0A7C5DCX6"/>
<evidence type="ECO:0000313" key="1">
    <source>
        <dbReference type="EMBL" id="HHE04559.1"/>
    </source>
</evidence>
<name>A0A7C5DCX6_UNCW3</name>
<proteinExistence type="predicted"/>
<dbReference type="Proteomes" id="UP000886110">
    <property type="component" value="Unassembled WGS sequence"/>
</dbReference>
<gene>
    <name evidence="1" type="ORF">ENL19_00690</name>
</gene>
<organism evidence="1">
    <name type="scientific">candidate division WOR-3 bacterium</name>
    <dbReference type="NCBI Taxonomy" id="2052148"/>
    <lineage>
        <taxon>Bacteria</taxon>
        <taxon>Bacteria division WOR-3</taxon>
    </lineage>
</organism>
<comment type="caution">
    <text evidence="1">The sequence shown here is derived from an EMBL/GenBank/DDBJ whole genome shotgun (WGS) entry which is preliminary data.</text>
</comment>